<dbReference type="EMBL" id="AP012547">
    <property type="protein sequence ID" value="BAO28641.1"/>
    <property type="molecule type" value="Genomic_DNA"/>
</dbReference>
<dbReference type="Proteomes" id="UP000031637">
    <property type="component" value="Chromosome"/>
</dbReference>
<name>W0SC68_9PROT</name>
<sequence>MAAAKYARTSGNWGVNGNWSSTSCAAAGATTFPTAGDDVTICNGISIAVESGAARTANSVTIDTGANATGLTFAAATSSLNVTNNVTISIPTGAVTKQINVGAGTLTVGGNVTLTGGSAAARDALLTVSTGLVTINGGLTINATVATSSTVSITNAAGRINVAGAAGVANGDALYVDAGTFNVTNPAATLTTTHTLATGIAVTTRVTSGTLAIAGNAVVDSGTTGLKTMSLTTGVITVGGTLSVTAAAATADAGDATVSVTTGRLTVAGNTTVTGGTTANRDALLTVTGAGAAGQGINIGGTLNIVAPTIAGSATVSSTNATGRITVSGAGGINNGDTLTVGIGLVSVTNAAATLTTTNTTGLAATTSVTSGTLAIAGNAVVDSGTNGLKQMTLTTGVITVGGTLSVTAAAATANTGDATVSVTTGRITVTGNVDLTGGSNANRDALLTVTGATALGNGINIGGTLNIASTVAGSSTVSLGTGSRVTLTGTGGINNGDTLSIGAGILTITNGGAALNNSNGAILATTTISSGTLSIVGHLNNAAGETMTLGSGNVIVGGNFTSNGTLTPGTSTVTLNGTAAQTISGTSPVTLRTLDVTNATNPNITLATNVVVNTLTGTVVLTSTCPTDYTLTSTTPAQVLHSCITPGGFNAFEPPVSPTTCATLPVATNSGPIKTKIAGTTYPLCVVALNSSPTPQIMTTFTGNVKVEVVPTLNCLTTPTVLATMSPVALATGRASLTFSAVANAYMDVSVRISYPTTSPTVVKCSTDKYAIRPNSLSFTVTDGDWETAGTTRTLNNVSTPGGTKHKAGRPFTITATAWNGAGTPAIATNYAGSPTASIASHIIPSTCLNGTACTLNGGTFEDGTAGDGIVTSTTASYAEVGAFKMQLIDTTFAAVDALDSTNSERYITSGTVDVGRFVPDHFSLSSGSRMPACTASGAVLSYMGQPFALAATLLAQNFAGGTTENYHPSGGGYAPATVAWQAENANSGTNLTARLVNASSTWNKGSYTVNSSTATFNRVAATTPDGPYDSLQLGIALTDPDGPVLGGLDMDAATSSDCTTTPPCTAVKVGAPVSARFGRLRLSNAFGAEQLSLNMPALLEYYDGSKWLPSATDNCTTFAALVGPSAALTLTPSGSTTPRCGVLTSTCTAASGFACNSANPVANGNLGLCLTAPSAKGFTDVPFGPIPAYLQFNAVTTPSARASFGIYSQGGNSKRIIYRRETR</sequence>
<dbReference type="InterPro" id="IPR046524">
    <property type="entry name" value="DUF6701"/>
</dbReference>
<keyword evidence="3" id="KW-1185">Reference proteome</keyword>
<dbReference type="AlphaFoldDB" id="W0SC68"/>
<dbReference type="PROSITE" id="PS51257">
    <property type="entry name" value="PROKAR_LIPOPROTEIN"/>
    <property type="match status" value="1"/>
</dbReference>
<protein>
    <recommendedName>
        <fullName evidence="1">DUF6701 domain-containing protein</fullName>
    </recommendedName>
</protein>
<gene>
    <name evidence="2" type="ORF">SUTH_00833</name>
</gene>
<dbReference type="RefSeq" id="WP_041097317.1">
    <property type="nucleotide sequence ID" value="NZ_AP012547.1"/>
</dbReference>
<dbReference type="OrthoDB" id="9790247at2"/>
<dbReference type="Pfam" id="PF20419">
    <property type="entry name" value="DUF6701"/>
    <property type="match status" value="1"/>
</dbReference>
<dbReference type="STRING" id="1223802.SUTH_00833"/>
<dbReference type="KEGG" id="shd:SUTH_00833"/>
<dbReference type="HOGENOM" id="CLU_268213_0_0_4"/>
<proteinExistence type="predicted"/>
<reference evidence="2 3" key="1">
    <citation type="journal article" date="2014" name="Syst. Appl. Microbiol.">
        <title>Complete genomes of freshwater sulfur oxidizers Sulfuricella denitrificans skB26 and Sulfuritalea hydrogenivorans sk43H: genetic insights into the sulfur oxidation pathway of betaproteobacteria.</title>
        <authorList>
            <person name="Watanabe T."/>
            <person name="Kojima H."/>
            <person name="Fukui M."/>
        </authorList>
    </citation>
    <scope>NUCLEOTIDE SEQUENCE [LARGE SCALE GENOMIC DNA]</scope>
    <source>
        <strain evidence="2">DSM22779</strain>
    </source>
</reference>
<evidence type="ECO:0000259" key="1">
    <source>
        <dbReference type="Pfam" id="PF20419"/>
    </source>
</evidence>
<feature type="domain" description="DUF6701" evidence="1">
    <location>
        <begin position="747"/>
        <end position="1224"/>
    </location>
</feature>
<evidence type="ECO:0000313" key="2">
    <source>
        <dbReference type="EMBL" id="BAO28641.1"/>
    </source>
</evidence>
<accession>W0SC68</accession>
<evidence type="ECO:0000313" key="3">
    <source>
        <dbReference type="Proteomes" id="UP000031637"/>
    </source>
</evidence>
<organism evidence="2 3">
    <name type="scientific">Sulfuritalea hydrogenivorans sk43H</name>
    <dbReference type="NCBI Taxonomy" id="1223802"/>
    <lineage>
        <taxon>Bacteria</taxon>
        <taxon>Pseudomonadati</taxon>
        <taxon>Pseudomonadota</taxon>
        <taxon>Betaproteobacteria</taxon>
        <taxon>Nitrosomonadales</taxon>
        <taxon>Sterolibacteriaceae</taxon>
        <taxon>Sulfuritalea</taxon>
    </lineage>
</organism>